<reference evidence="3" key="1">
    <citation type="journal article" date="2020" name="Nat. Commun.">
        <title>Large-scale genome sequencing of mycorrhizal fungi provides insights into the early evolution of symbiotic traits.</title>
        <authorList>
            <person name="Miyauchi S."/>
            <person name="Kiss E."/>
            <person name="Kuo A."/>
            <person name="Drula E."/>
            <person name="Kohler A."/>
            <person name="Sanchez-Garcia M."/>
            <person name="Morin E."/>
            <person name="Andreopoulos B."/>
            <person name="Barry K.W."/>
            <person name="Bonito G."/>
            <person name="Buee M."/>
            <person name="Carver A."/>
            <person name="Chen C."/>
            <person name="Cichocki N."/>
            <person name="Clum A."/>
            <person name="Culley D."/>
            <person name="Crous P.W."/>
            <person name="Fauchery L."/>
            <person name="Girlanda M."/>
            <person name="Hayes R.D."/>
            <person name="Keri Z."/>
            <person name="LaButti K."/>
            <person name="Lipzen A."/>
            <person name="Lombard V."/>
            <person name="Magnuson J."/>
            <person name="Maillard F."/>
            <person name="Murat C."/>
            <person name="Nolan M."/>
            <person name="Ohm R.A."/>
            <person name="Pangilinan J."/>
            <person name="Pereira M.F."/>
            <person name="Perotto S."/>
            <person name="Peter M."/>
            <person name="Pfister S."/>
            <person name="Riley R."/>
            <person name="Sitrit Y."/>
            <person name="Stielow J.B."/>
            <person name="Szollosi G."/>
            <person name="Zifcakova L."/>
            <person name="Stursova M."/>
            <person name="Spatafora J.W."/>
            <person name="Tedersoo L."/>
            <person name="Vaario L.M."/>
            <person name="Yamada A."/>
            <person name="Yan M."/>
            <person name="Wang P."/>
            <person name="Xu J."/>
            <person name="Bruns T."/>
            <person name="Baldrian P."/>
            <person name="Vilgalys R."/>
            <person name="Dunand C."/>
            <person name="Henrissat B."/>
            <person name="Grigoriev I.V."/>
            <person name="Hibbett D."/>
            <person name="Nagy L.G."/>
            <person name="Martin F.M."/>
        </authorList>
    </citation>
    <scope>NUCLEOTIDE SEQUENCE</scope>
    <source>
        <strain evidence="3">UH-Tt-Lm1</strain>
    </source>
</reference>
<protein>
    <submittedName>
        <fullName evidence="3">Uncharacterized protein</fullName>
    </submittedName>
</protein>
<evidence type="ECO:0000313" key="3">
    <source>
        <dbReference type="EMBL" id="KAF9782519.1"/>
    </source>
</evidence>
<evidence type="ECO:0000256" key="1">
    <source>
        <dbReference type="SAM" id="Coils"/>
    </source>
</evidence>
<feature type="compositionally biased region" description="Acidic residues" evidence="2">
    <location>
        <begin position="78"/>
        <end position="99"/>
    </location>
</feature>
<gene>
    <name evidence="3" type="ORF">BJ322DRAFT_225382</name>
</gene>
<dbReference type="Proteomes" id="UP000736335">
    <property type="component" value="Unassembled WGS sequence"/>
</dbReference>
<proteinExistence type="predicted"/>
<feature type="compositionally biased region" description="Low complexity" evidence="2">
    <location>
        <begin position="65"/>
        <end position="77"/>
    </location>
</feature>
<dbReference type="EMBL" id="WIUZ02000012">
    <property type="protein sequence ID" value="KAF9782519.1"/>
    <property type="molecule type" value="Genomic_DNA"/>
</dbReference>
<keyword evidence="4" id="KW-1185">Reference proteome</keyword>
<keyword evidence="1" id="KW-0175">Coiled coil</keyword>
<accession>A0A9P6L451</accession>
<reference evidence="3" key="2">
    <citation type="submission" date="2020-11" db="EMBL/GenBank/DDBJ databases">
        <authorList>
            <consortium name="DOE Joint Genome Institute"/>
            <person name="Kuo A."/>
            <person name="Miyauchi S."/>
            <person name="Kiss E."/>
            <person name="Drula E."/>
            <person name="Kohler A."/>
            <person name="Sanchez-Garcia M."/>
            <person name="Andreopoulos B."/>
            <person name="Barry K.W."/>
            <person name="Bonito G."/>
            <person name="Buee M."/>
            <person name="Carver A."/>
            <person name="Chen C."/>
            <person name="Cichocki N."/>
            <person name="Clum A."/>
            <person name="Culley D."/>
            <person name="Crous P.W."/>
            <person name="Fauchery L."/>
            <person name="Girlanda M."/>
            <person name="Hayes R."/>
            <person name="Keri Z."/>
            <person name="Labutti K."/>
            <person name="Lipzen A."/>
            <person name="Lombard V."/>
            <person name="Magnuson J."/>
            <person name="Maillard F."/>
            <person name="Morin E."/>
            <person name="Murat C."/>
            <person name="Nolan M."/>
            <person name="Ohm R."/>
            <person name="Pangilinan J."/>
            <person name="Pereira M."/>
            <person name="Perotto S."/>
            <person name="Peter M."/>
            <person name="Riley R."/>
            <person name="Sitrit Y."/>
            <person name="Stielow B."/>
            <person name="Szollosi G."/>
            <person name="Zifcakova L."/>
            <person name="Stursova M."/>
            <person name="Spatafora J.W."/>
            <person name="Tedersoo L."/>
            <person name="Vaario L.-M."/>
            <person name="Yamada A."/>
            <person name="Yan M."/>
            <person name="Wang P."/>
            <person name="Xu J."/>
            <person name="Bruns T."/>
            <person name="Baldrian P."/>
            <person name="Vilgalys R."/>
            <person name="Henrissat B."/>
            <person name="Grigoriev I.V."/>
            <person name="Hibbett D."/>
            <person name="Nagy L.G."/>
            <person name="Martin F.M."/>
        </authorList>
    </citation>
    <scope>NUCLEOTIDE SEQUENCE</scope>
    <source>
        <strain evidence="3">UH-Tt-Lm1</strain>
    </source>
</reference>
<sequence>MVSLSNVLSTLSPRRNLLTMVSTPTRKLASKEETTPATPPSLVQLPPTLNTSPSPQPNPHPSPSPQNDASSPDSPDGSGDDFLADIFTDSDDDSDSDSDDDRRTYPKFDYDARFRPLENLDLNKVPDPGPTAELCYALEDFGPENMKSWCLPDFVSSDVFAVVKAGEPIDFITEFNEFFWLIKVHSTAKPGVVPAFNVEGQLERKARENKEANEKQTRHKAAHKRALKEKFTFDEDQVPTVFVEDEVNEQPRIPRSVGFKSIVPQKVFRYVAPDYTPIGKEPTKEPSDSASWLDGWVEVVCPGDETMENTDAWRPGRGRNLRHSGFRRFRV</sequence>
<comment type="caution">
    <text evidence="3">The sequence shown here is derived from an EMBL/GenBank/DDBJ whole genome shotgun (WGS) entry which is preliminary data.</text>
</comment>
<name>A0A9P6L451_9AGAM</name>
<feature type="coiled-coil region" evidence="1">
    <location>
        <begin position="195"/>
        <end position="222"/>
    </location>
</feature>
<dbReference type="AlphaFoldDB" id="A0A9P6L451"/>
<organism evidence="3 4">
    <name type="scientific">Thelephora terrestris</name>
    <dbReference type="NCBI Taxonomy" id="56493"/>
    <lineage>
        <taxon>Eukaryota</taxon>
        <taxon>Fungi</taxon>
        <taxon>Dikarya</taxon>
        <taxon>Basidiomycota</taxon>
        <taxon>Agaricomycotina</taxon>
        <taxon>Agaricomycetes</taxon>
        <taxon>Thelephorales</taxon>
        <taxon>Thelephoraceae</taxon>
        <taxon>Thelephora</taxon>
    </lineage>
</organism>
<evidence type="ECO:0000313" key="4">
    <source>
        <dbReference type="Proteomes" id="UP000736335"/>
    </source>
</evidence>
<dbReference type="OrthoDB" id="196165at2759"/>
<feature type="compositionally biased region" description="Pro residues" evidence="2">
    <location>
        <begin position="54"/>
        <end position="64"/>
    </location>
</feature>
<feature type="region of interest" description="Disordered" evidence="2">
    <location>
        <begin position="18"/>
        <end position="106"/>
    </location>
</feature>
<evidence type="ECO:0000256" key="2">
    <source>
        <dbReference type="SAM" id="MobiDB-lite"/>
    </source>
</evidence>